<evidence type="ECO:0000313" key="3">
    <source>
        <dbReference type="Proteomes" id="UP000784294"/>
    </source>
</evidence>
<feature type="domain" description="Helix-turn-helix" evidence="1">
    <location>
        <begin position="10"/>
        <end position="65"/>
    </location>
</feature>
<dbReference type="InterPro" id="IPR058912">
    <property type="entry name" value="HTH_animal"/>
</dbReference>
<gene>
    <name evidence="2" type="ORF">PXEA_LOCUS26954</name>
</gene>
<reference evidence="2" key="1">
    <citation type="submission" date="2018-11" db="EMBL/GenBank/DDBJ databases">
        <authorList>
            <consortium name="Pathogen Informatics"/>
        </authorList>
    </citation>
    <scope>NUCLEOTIDE SEQUENCE</scope>
</reference>
<dbReference type="Proteomes" id="UP000784294">
    <property type="component" value="Unassembled WGS sequence"/>
</dbReference>
<dbReference type="EMBL" id="CAAALY010245908">
    <property type="protein sequence ID" value="VEL33514.1"/>
    <property type="molecule type" value="Genomic_DNA"/>
</dbReference>
<proteinExistence type="predicted"/>
<accession>A0A3S5B0X9</accession>
<name>A0A3S5B0X9_9PLAT</name>
<protein>
    <recommendedName>
        <fullName evidence="1">Helix-turn-helix domain-containing protein</fullName>
    </recommendedName>
</protein>
<evidence type="ECO:0000259" key="1">
    <source>
        <dbReference type="Pfam" id="PF26215"/>
    </source>
</evidence>
<keyword evidence="3" id="KW-1185">Reference proteome</keyword>
<organism evidence="2 3">
    <name type="scientific">Protopolystoma xenopodis</name>
    <dbReference type="NCBI Taxonomy" id="117903"/>
    <lineage>
        <taxon>Eukaryota</taxon>
        <taxon>Metazoa</taxon>
        <taxon>Spiralia</taxon>
        <taxon>Lophotrochozoa</taxon>
        <taxon>Platyhelminthes</taxon>
        <taxon>Monogenea</taxon>
        <taxon>Polyopisthocotylea</taxon>
        <taxon>Polystomatidea</taxon>
        <taxon>Polystomatidae</taxon>
        <taxon>Protopolystoma</taxon>
    </lineage>
</organism>
<evidence type="ECO:0000313" key="2">
    <source>
        <dbReference type="EMBL" id="VEL33514.1"/>
    </source>
</evidence>
<comment type="caution">
    <text evidence="2">The sequence shown here is derived from an EMBL/GenBank/DDBJ whole genome shotgun (WGS) entry which is preliminary data.</text>
</comment>
<sequence length="174" mass="19789">MFTKKSYSGIILNFRSHHNYRLKIGIMSSMIRLTDADLWDEELDKLTRNFLGNGYPNEVIQRNIRAVKSRWQNGDYERTWSGVVTSTRYSSRWGVDEAYAKSILDEILGGWVDNFAVVPSFSLPGLLTAYFRTQPISRSGLTEGPDKRVHCSMTMATCPQTALDTRGTEAQCHV</sequence>
<dbReference type="Pfam" id="PF26215">
    <property type="entry name" value="HTH_animal"/>
    <property type="match status" value="1"/>
</dbReference>
<dbReference type="AlphaFoldDB" id="A0A3S5B0X9"/>